<accession>A0A5J9W215</accession>
<dbReference type="Proteomes" id="UP000324897">
    <property type="component" value="Unassembled WGS sequence"/>
</dbReference>
<dbReference type="Gramene" id="TVU42218">
    <property type="protein sequence ID" value="TVU42218"/>
    <property type="gene ID" value="EJB05_08611"/>
</dbReference>
<proteinExistence type="predicted"/>
<comment type="caution">
    <text evidence="1">The sequence shown here is derived from an EMBL/GenBank/DDBJ whole genome shotgun (WGS) entry which is preliminary data.</text>
</comment>
<dbReference type="AlphaFoldDB" id="A0A5J9W215"/>
<name>A0A5J9W215_9POAL</name>
<dbReference type="EMBL" id="RWGY01000005">
    <property type="protein sequence ID" value="TVU42218.1"/>
    <property type="molecule type" value="Genomic_DNA"/>
</dbReference>
<gene>
    <name evidence="1" type="ORF">EJB05_08611</name>
</gene>
<sequence>MVFEEPQVAKMPYRVMLPYIMSSLGLKIRASGVDMSDADLDMITAWKDRELPATDDPQAIDHVLVDSNNVNTREDAFEASDKKEIQYLCDNREVQIHDVNYKAPKKMEEKSVNLMHVGLSKCACLCTCVPSRPTSVRLSFGISNSAASCSVRIKSVS</sequence>
<reference evidence="1 2" key="1">
    <citation type="journal article" date="2019" name="Sci. Rep.">
        <title>A high-quality genome of Eragrostis curvula grass provides insights into Poaceae evolution and supports new strategies to enhance forage quality.</title>
        <authorList>
            <person name="Carballo J."/>
            <person name="Santos B.A.C.M."/>
            <person name="Zappacosta D."/>
            <person name="Garbus I."/>
            <person name="Selva J.P."/>
            <person name="Gallo C.A."/>
            <person name="Diaz A."/>
            <person name="Albertini E."/>
            <person name="Caccamo M."/>
            <person name="Echenique V."/>
        </authorList>
    </citation>
    <scope>NUCLEOTIDE SEQUENCE [LARGE SCALE GENOMIC DNA]</scope>
    <source>
        <strain evidence="2">cv. Victoria</strain>
        <tissue evidence="1">Leaf</tissue>
    </source>
</reference>
<evidence type="ECO:0000313" key="2">
    <source>
        <dbReference type="Proteomes" id="UP000324897"/>
    </source>
</evidence>
<organism evidence="1 2">
    <name type="scientific">Eragrostis curvula</name>
    <name type="common">weeping love grass</name>
    <dbReference type="NCBI Taxonomy" id="38414"/>
    <lineage>
        <taxon>Eukaryota</taxon>
        <taxon>Viridiplantae</taxon>
        <taxon>Streptophyta</taxon>
        <taxon>Embryophyta</taxon>
        <taxon>Tracheophyta</taxon>
        <taxon>Spermatophyta</taxon>
        <taxon>Magnoliopsida</taxon>
        <taxon>Liliopsida</taxon>
        <taxon>Poales</taxon>
        <taxon>Poaceae</taxon>
        <taxon>PACMAD clade</taxon>
        <taxon>Chloridoideae</taxon>
        <taxon>Eragrostideae</taxon>
        <taxon>Eragrostidinae</taxon>
        <taxon>Eragrostis</taxon>
    </lineage>
</organism>
<protein>
    <submittedName>
        <fullName evidence="1">Uncharacterized protein</fullName>
    </submittedName>
</protein>
<keyword evidence="2" id="KW-1185">Reference proteome</keyword>
<evidence type="ECO:0000313" key="1">
    <source>
        <dbReference type="EMBL" id="TVU42218.1"/>
    </source>
</evidence>